<gene>
    <name evidence="2" type="ORF">AB0E89_22010</name>
</gene>
<comment type="caution">
    <text evidence="2">The sequence shown here is derived from an EMBL/GenBank/DDBJ whole genome shotgun (WGS) entry which is preliminary data.</text>
</comment>
<accession>A0ABV2ZKW9</accession>
<feature type="compositionally biased region" description="Low complexity" evidence="1">
    <location>
        <begin position="92"/>
        <end position="103"/>
    </location>
</feature>
<name>A0ABV2ZKW9_9ACTN</name>
<keyword evidence="3" id="KW-1185">Reference proteome</keyword>
<proteinExistence type="predicted"/>
<organism evidence="2 3">
    <name type="scientific">Streptomyces sp. 900129855</name>
    <dbReference type="NCBI Taxonomy" id="3155129"/>
    <lineage>
        <taxon>Bacteria</taxon>
        <taxon>Bacillati</taxon>
        <taxon>Actinomycetota</taxon>
        <taxon>Actinomycetes</taxon>
        <taxon>Kitasatosporales</taxon>
        <taxon>Streptomycetaceae</taxon>
        <taxon>Streptomyces</taxon>
    </lineage>
</organism>
<evidence type="ECO:0000256" key="1">
    <source>
        <dbReference type="SAM" id="MobiDB-lite"/>
    </source>
</evidence>
<feature type="compositionally biased region" description="Acidic residues" evidence="1">
    <location>
        <begin position="138"/>
        <end position="150"/>
    </location>
</feature>
<feature type="compositionally biased region" description="Low complexity" evidence="1">
    <location>
        <begin position="118"/>
        <end position="129"/>
    </location>
</feature>
<protein>
    <submittedName>
        <fullName evidence="2">Uncharacterized protein</fullName>
    </submittedName>
</protein>
<evidence type="ECO:0000313" key="2">
    <source>
        <dbReference type="EMBL" id="MEU3783188.1"/>
    </source>
</evidence>
<feature type="compositionally biased region" description="Low complexity" evidence="1">
    <location>
        <begin position="61"/>
        <end position="79"/>
    </location>
</feature>
<feature type="compositionally biased region" description="Acidic residues" evidence="1">
    <location>
        <begin position="105"/>
        <end position="114"/>
    </location>
</feature>
<reference evidence="2 3" key="1">
    <citation type="submission" date="2024-06" db="EMBL/GenBank/DDBJ databases">
        <title>The Natural Products Discovery Center: Release of the First 8490 Sequenced Strains for Exploring Actinobacteria Biosynthetic Diversity.</title>
        <authorList>
            <person name="Kalkreuter E."/>
            <person name="Kautsar S.A."/>
            <person name="Yang D."/>
            <person name="Bader C.D."/>
            <person name="Teijaro C.N."/>
            <person name="Fluegel L."/>
            <person name="Davis C.M."/>
            <person name="Simpson J.R."/>
            <person name="Lauterbach L."/>
            <person name="Steele A.D."/>
            <person name="Gui C."/>
            <person name="Meng S."/>
            <person name="Li G."/>
            <person name="Viehrig K."/>
            <person name="Ye F."/>
            <person name="Su P."/>
            <person name="Kiefer A.F."/>
            <person name="Nichols A."/>
            <person name="Cepeda A.J."/>
            <person name="Yan W."/>
            <person name="Fan B."/>
            <person name="Jiang Y."/>
            <person name="Adhikari A."/>
            <person name="Zheng C.-J."/>
            <person name="Schuster L."/>
            <person name="Cowan T.M."/>
            <person name="Smanski M.J."/>
            <person name="Chevrette M.G."/>
            <person name="De Carvalho L.P.S."/>
            <person name="Shen B."/>
        </authorList>
    </citation>
    <scope>NUCLEOTIDE SEQUENCE [LARGE SCALE GENOMIC DNA]</scope>
    <source>
        <strain evidence="2 3">NPDC033843</strain>
    </source>
</reference>
<feature type="region of interest" description="Disordered" evidence="1">
    <location>
        <begin position="59"/>
        <end position="150"/>
    </location>
</feature>
<dbReference type="RefSeq" id="WP_334582852.1">
    <property type="nucleotide sequence ID" value="NZ_JBEZVE010000011.1"/>
</dbReference>
<evidence type="ECO:0000313" key="3">
    <source>
        <dbReference type="Proteomes" id="UP001550739"/>
    </source>
</evidence>
<dbReference type="EMBL" id="JBEZVE010000011">
    <property type="protein sequence ID" value="MEU3783188.1"/>
    <property type="molecule type" value="Genomic_DNA"/>
</dbReference>
<sequence length="150" mass="15088">MRLPTATLITACALSAALLVVGRGGEGQKEPAPGSEVVAPAVEGRVLLTDPFDDTLGHLFADTSDTSGTADTADASDADPGLDRALEPDGSDVPVVPDVQRVPDLPDEAGEADPDAIGPEVVPEVPDLPDGGGLIPDGPDESDESDVMPG</sequence>
<dbReference type="Proteomes" id="UP001550739">
    <property type="component" value="Unassembled WGS sequence"/>
</dbReference>